<organism evidence="3 4">
    <name type="scientific">Dioscorea zingiberensis</name>
    <dbReference type="NCBI Taxonomy" id="325984"/>
    <lineage>
        <taxon>Eukaryota</taxon>
        <taxon>Viridiplantae</taxon>
        <taxon>Streptophyta</taxon>
        <taxon>Embryophyta</taxon>
        <taxon>Tracheophyta</taxon>
        <taxon>Spermatophyta</taxon>
        <taxon>Magnoliopsida</taxon>
        <taxon>Liliopsida</taxon>
        <taxon>Dioscoreales</taxon>
        <taxon>Dioscoreaceae</taxon>
        <taxon>Dioscorea</taxon>
    </lineage>
</organism>
<feature type="compositionally biased region" description="Gly residues" evidence="1">
    <location>
        <begin position="260"/>
        <end position="272"/>
    </location>
</feature>
<dbReference type="Proteomes" id="UP001085076">
    <property type="component" value="Unassembled WGS sequence"/>
</dbReference>
<evidence type="ECO:0000256" key="2">
    <source>
        <dbReference type="SAM" id="Phobius"/>
    </source>
</evidence>
<comment type="caution">
    <text evidence="3">The sequence shown here is derived from an EMBL/GenBank/DDBJ whole genome shotgun (WGS) entry which is preliminary data.</text>
</comment>
<feature type="region of interest" description="Disordered" evidence="1">
    <location>
        <begin position="180"/>
        <end position="216"/>
    </location>
</feature>
<evidence type="ECO:0000313" key="4">
    <source>
        <dbReference type="Proteomes" id="UP001085076"/>
    </source>
</evidence>
<evidence type="ECO:0000313" key="3">
    <source>
        <dbReference type="EMBL" id="KAJ0960361.1"/>
    </source>
</evidence>
<keyword evidence="2" id="KW-1133">Transmembrane helix</keyword>
<keyword evidence="4" id="KW-1185">Reference proteome</keyword>
<feature type="compositionally biased region" description="Pro residues" evidence="1">
    <location>
        <begin position="8"/>
        <end position="17"/>
    </location>
</feature>
<dbReference type="AlphaFoldDB" id="A0A9D5H223"/>
<sequence>MRTARDSVPPPPPPPMETIPADEVVGGATLPPPPSSPSSSFAYSPSLLIIAAILAFVIAASASIHLLLRLLSRPAAAAAASSPNPSSHPSPHVRFLLRFVAGANLAVGSRPEGPDRVSASIHSVFISGGTPQIIAGLRRMPLPVPPRRRSPAPPGLPARLPCLLHRRLAPFHPVLPPLPRCRRRRTPSPALRSSSILELSHRDRKRQPPPLLPGLLRARRGPSRAILLPRLLLRVPRRRRGGGCGGARPSGQGRVRGRRGPAGAGGGGGGGGRGDREGMAEGLRGQAGLISVVVILIPSVL</sequence>
<protein>
    <submittedName>
        <fullName evidence="3">Uncharacterized protein</fullName>
    </submittedName>
</protein>
<feature type="region of interest" description="Disordered" evidence="1">
    <location>
        <begin position="1"/>
        <end position="36"/>
    </location>
</feature>
<name>A0A9D5H223_9LILI</name>
<keyword evidence="2" id="KW-0472">Membrane</keyword>
<gene>
    <name evidence="3" type="ORF">J5N97_001811</name>
</gene>
<reference evidence="3 4" key="1">
    <citation type="journal article" date="2022" name="Hortic Res">
        <title>The genome of Dioscorea zingiberensis sheds light on the biosynthesis, origin and evolution of the medicinally important diosgenin saponins.</title>
        <authorList>
            <person name="Li Y."/>
            <person name="Tan C."/>
            <person name="Li Z."/>
            <person name="Guo J."/>
            <person name="Li S."/>
            <person name="Chen X."/>
            <person name="Wang C."/>
            <person name="Dai X."/>
            <person name="Yang H."/>
            <person name="Song W."/>
            <person name="Hou L."/>
            <person name="Xu J."/>
            <person name="Tong Z."/>
            <person name="Xu A."/>
            <person name="Yuan X."/>
            <person name="Wang W."/>
            <person name="Yang Q."/>
            <person name="Chen L."/>
            <person name="Sun Z."/>
            <person name="Wang K."/>
            <person name="Pan B."/>
            <person name="Chen J."/>
            <person name="Bao Y."/>
            <person name="Liu F."/>
            <person name="Qi X."/>
            <person name="Gang D.R."/>
            <person name="Wen J."/>
            <person name="Li J."/>
        </authorList>
    </citation>
    <scope>NUCLEOTIDE SEQUENCE [LARGE SCALE GENOMIC DNA]</scope>
    <source>
        <strain evidence="3">Dzin_1.0</strain>
    </source>
</reference>
<accession>A0A9D5H223</accession>
<proteinExistence type="predicted"/>
<feature type="region of interest" description="Disordered" evidence="1">
    <location>
        <begin position="239"/>
        <end position="279"/>
    </location>
</feature>
<dbReference type="EMBL" id="JAGGNH010000087">
    <property type="protein sequence ID" value="KAJ0960361.1"/>
    <property type="molecule type" value="Genomic_DNA"/>
</dbReference>
<feature type="transmembrane region" description="Helical" evidence="2">
    <location>
        <begin position="47"/>
        <end position="68"/>
    </location>
</feature>
<evidence type="ECO:0000256" key="1">
    <source>
        <dbReference type="SAM" id="MobiDB-lite"/>
    </source>
</evidence>
<keyword evidence="2" id="KW-0812">Transmembrane</keyword>